<evidence type="ECO:0000313" key="3">
    <source>
        <dbReference type="EMBL" id="PQA59982.1"/>
    </source>
</evidence>
<feature type="transmembrane region" description="Helical" evidence="2">
    <location>
        <begin position="328"/>
        <end position="346"/>
    </location>
</feature>
<keyword evidence="2" id="KW-1133">Transmembrane helix</keyword>
<keyword evidence="2" id="KW-0812">Transmembrane</keyword>
<keyword evidence="4" id="KW-1185">Reference proteome</keyword>
<feature type="transmembrane region" description="Helical" evidence="2">
    <location>
        <begin position="113"/>
        <end position="130"/>
    </location>
</feature>
<sequence>MSLKKSIAFLALLAGLVPIFWYFSLLHTYALNIPKWDDHGLRAFIERVESAKTLGQVFQAFWRQHNEHRIVYDRIISFLDYTLTGKLNFVHLMWVGNASLLLLLIVWGKALQPYRSLAYLLPLPFLLFNLSQWENMYWGMAALQNFSVVAWVACGLYALSYHRTLGWAIAWGILAGITSTNGLLLWPIGAVLLFLRSSRKKAWLWTGLGILFWILYFLYYNKTEQPTQPVPNKVLTFIRSVLLFSGSVAEPLWPRKSTLVVLVTGALLVLAALGMTTQLGWKAWRSKLTSLDTFLLGMLAFVGGTTVMVAIGRMGFGEATFMTSRYKIYTILLAMLVYTWLLMQVSTTVRKAIGLTASVLGVAILLGCYSYFYDDTLRLRNELLSMQFNWTYPRVPVKEPLINDPAPAWYDAYADDMIKGEFSRWKPYPISLQPSADFTLLTSEGFANGMAFPGSYYLLRSLKKSYLIPFGFTTTTQPFASPRNEQYIQPVSQTALSHAHYEPGLYLIFVVQQTDTGSPRFYQTGRSISIEPRPESPALPQNW</sequence>
<protein>
    <recommendedName>
        <fullName evidence="5">Glycosyltransferase RgtA/B/C/D-like domain-containing protein</fullName>
    </recommendedName>
</protein>
<feature type="transmembrane region" description="Helical" evidence="2">
    <location>
        <begin position="293"/>
        <end position="316"/>
    </location>
</feature>
<dbReference type="AlphaFoldDB" id="A0A2S7IQM2"/>
<proteinExistence type="predicted"/>
<feature type="transmembrane region" description="Helical" evidence="2">
    <location>
        <begin position="89"/>
        <end position="107"/>
    </location>
</feature>
<comment type="caution">
    <text evidence="3">The sequence shown here is derived from an EMBL/GenBank/DDBJ whole genome shotgun (WGS) entry which is preliminary data.</text>
</comment>
<accession>A0A2S7IQM2</accession>
<feature type="transmembrane region" description="Helical" evidence="2">
    <location>
        <begin position="260"/>
        <end position="281"/>
    </location>
</feature>
<name>A0A2S7IQM2_9BACT</name>
<evidence type="ECO:0008006" key="5">
    <source>
        <dbReference type="Google" id="ProtNLM"/>
    </source>
</evidence>
<dbReference type="EMBL" id="PTRA01000001">
    <property type="protein sequence ID" value="PQA59982.1"/>
    <property type="molecule type" value="Genomic_DNA"/>
</dbReference>
<gene>
    <name evidence="3" type="ORF">C5O19_10260</name>
</gene>
<feature type="transmembrane region" description="Helical" evidence="2">
    <location>
        <begin position="202"/>
        <end position="219"/>
    </location>
</feature>
<feature type="transmembrane region" description="Helical" evidence="2">
    <location>
        <begin position="137"/>
        <end position="159"/>
    </location>
</feature>
<feature type="region of interest" description="Disordered" evidence="1">
    <location>
        <begin position="524"/>
        <end position="543"/>
    </location>
</feature>
<evidence type="ECO:0000256" key="2">
    <source>
        <dbReference type="SAM" id="Phobius"/>
    </source>
</evidence>
<reference evidence="4" key="1">
    <citation type="submission" date="2018-02" db="EMBL/GenBank/DDBJ databases">
        <title>Genome sequencing of Solimonas sp. HR-BB.</title>
        <authorList>
            <person name="Lee Y."/>
            <person name="Jeon C.O."/>
        </authorList>
    </citation>
    <scope>NUCLEOTIDE SEQUENCE [LARGE SCALE GENOMIC DNA]</scope>
    <source>
        <strain evidence="4">HR-U</strain>
    </source>
</reference>
<evidence type="ECO:0000313" key="4">
    <source>
        <dbReference type="Proteomes" id="UP000239590"/>
    </source>
</evidence>
<organism evidence="3 4">
    <name type="scientific">Siphonobacter curvatus</name>
    <dbReference type="NCBI Taxonomy" id="2094562"/>
    <lineage>
        <taxon>Bacteria</taxon>
        <taxon>Pseudomonadati</taxon>
        <taxon>Bacteroidota</taxon>
        <taxon>Cytophagia</taxon>
        <taxon>Cytophagales</taxon>
        <taxon>Cytophagaceae</taxon>
        <taxon>Siphonobacter</taxon>
    </lineage>
</organism>
<evidence type="ECO:0000256" key="1">
    <source>
        <dbReference type="SAM" id="MobiDB-lite"/>
    </source>
</evidence>
<dbReference type="OrthoDB" id="936260at2"/>
<keyword evidence="2" id="KW-0472">Membrane</keyword>
<dbReference type="Proteomes" id="UP000239590">
    <property type="component" value="Unassembled WGS sequence"/>
</dbReference>
<feature type="transmembrane region" description="Helical" evidence="2">
    <location>
        <begin position="6"/>
        <end position="26"/>
    </location>
</feature>
<feature type="transmembrane region" description="Helical" evidence="2">
    <location>
        <begin position="165"/>
        <end position="195"/>
    </location>
</feature>
<dbReference type="RefSeq" id="WP_104711877.1">
    <property type="nucleotide sequence ID" value="NZ_PTRA01000001.1"/>
</dbReference>
<feature type="transmembrane region" description="Helical" evidence="2">
    <location>
        <begin position="352"/>
        <end position="372"/>
    </location>
</feature>